<comment type="similarity">
    <text evidence="2">Belongs to the FliJ family.</text>
</comment>
<dbReference type="InterPro" id="IPR053716">
    <property type="entry name" value="Flag_assembly_chemotaxis_eff"/>
</dbReference>
<keyword evidence="8" id="KW-0653">Protein transport</keyword>
<evidence type="ECO:0000256" key="6">
    <source>
        <dbReference type="ARBA" id="ARBA00022500"/>
    </source>
</evidence>
<dbReference type="GO" id="GO:0009288">
    <property type="term" value="C:bacterial-type flagellum"/>
    <property type="evidence" value="ECO:0007669"/>
    <property type="project" value="InterPro"/>
</dbReference>
<evidence type="ECO:0000313" key="14">
    <source>
        <dbReference type="Proteomes" id="UP000067683"/>
    </source>
</evidence>
<evidence type="ECO:0000256" key="12">
    <source>
        <dbReference type="SAM" id="MobiDB-lite"/>
    </source>
</evidence>
<evidence type="ECO:0000256" key="9">
    <source>
        <dbReference type="ARBA" id="ARBA00023136"/>
    </source>
</evidence>
<evidence type="ECO:0000256" key="4">
    <source>
        <dbReference type="ARBA" id="ARBA00022448"/>
    </source>
</evidence>
<evidence type="ECO:0000313" key="13">
    <source>
        <dbReference type="EMBL" id="ALS75371.1"/>
    </source>
</evidence>
<protein>
    <recommendedName>
        <fullName evidence="3">Flagellar FliJ protein</fullName>
    </recommendedName>
</protein>
<evidence type="ECO:0000256" key="8">
    <source>
        <dbReference type="ARBA" id="ARBA00022927"/>
    </source>
</evidence>
<evidence type="ECO:0000256" key="3">
    <source>
        <dbReference type="ARBA" id="ARBA00020392"/>
    </source>
</evidence>
<evidence type="ECO:0000256" key="11">
    <source>
        <dbReference type="SAM" id="Coils"/>
    </source>
</evidence>
<feature type="region of interest" description="Disordered" evidence="12">
    <location>
        <begin position="98"/>
        <end position="132"/>
    </location>
</feature>
<dbReference type="GO" id="GO:0015031">
    <property type="term" value="P:protein transport"/>
    <property type="evidence" value="ECO:0007669"/>
    <property type="project" value="UniProtKB-KW"/>
</dbReference>
<evidence type="ECO:0000256" key="5">
    <source>
        <dbReference type="ARBA" id="ARBA00022475"/>
    </source>
</evidence>
<dbReference type="GO" id="GO:0071973">
    <property type="term" value="P:bacterial-type flagellum-dependent cell motility"/>
    <property type="evidence" value="ECO:0007669"/>
    <property type="project" value="InterPro"/>
</dbReference>
<accession>A0A0U2Z665</accession>
<dbReference type="AlphaFoldDB" id="A0A0U2Z665"/>
<keyword evidence="13" id="KW-0966">Cell projection</keyword>
<dbReference type="RefSeq" id="WP_058382078.1">
    <property type="nucleotide sequence ID" value="NZ_CP013659.2"/>
</dbReference>
<evidence type="ECO:0000256" key="7">
    <source>
        <dbReference type="ARBA" id="ARBA00022795"/>
    </source>
</evidence>
<evidence type="ECO:0000256" key="1">
    <source>
        <dbReference type="ARBA" id="ARBA00004413"/>
    </source>
</evidence>
<dbReference type="Proteomes" id="UP000067683">
    <property type="component" value="Chromosome"/>
</dbReference>
<dbReference type="OrthoDB" id="2968361at2"/>
<feature type="coiled-coil region" evidence="11">
    <location>
        <begin position="12"/>
        <end position="60"/>
    </location>
</feature>
<name>A0A0U2Z665_9BACL</name>
<dbReference type="Gene3D" id="1.10.287.1700">
    <property type="match status" value="1"/>
</dbReference>
<dbReference type="NCBIfam" id="TIGR02473">
    <property type="entry name" value="flagell_FliJ"/>
    <property type="match status" value="1"/>
</dbReference>
<evidence type="ECO:0000256" key="2">
    <source>
        <dbReference type="ARBA" id="ARBA00010004"/>
    </source>
</evidence>
<dbReference type="InterPro" id="IPR012823">
    <property type="entry name" value="Flagell_FliJ"/>
</dbReference>
<keyword evidence="6" id="KW-0145">Chemotaxis</keyword>
<dbReference type="GO" id="GO:0044781">
    <property type="term" value="P:bacterial-type flagellum organization"/>
    <property type="evidence" value="ECO:0007669"/>
    <property type="project" value="UniProtKB-KW"/>
</dbReference>
<keyword evidence="10" id="KW-1006">Bacterial flagellum protein export</keyword>
<keyword evidence="14" id="KW-1185">Reference proteome</keyword>
<keyword evidence="11" id="KW-0175">Coiled coil</keyword>
<keyword evidence="13" id="KW-0282">Flagellum</keyword>
<organism evidence="13 14">
    <name type="scientific">Planococcus rifietoensis</name>
    <dbReference type="NCBI Taxonomy" id="200991"/>
    <lineage>
        <taxon>Bacteria</taxon>
        <taxon>Bacillati</taxon>
        <taxon>Bacillota</taxon>
        <taxon>Bacilli</taxon>
        <taxon>Bacillales</taxon>
        <taxon>Caryophanaceae</taxon>
        <taxon>Planococcus</taxon>
    </lineage>
</organism>
<proteinExistence type="inferred from homology"/>
<keyword evidence="5" id="KW-1003">Cell membrane</keyword>
<dbReference type="Pfam" id="PF02050">
    <property type="entry name" value="FliJ"/>
    <property type="match status" value="1"/>
</dbReference>
<sequence length="153" mass="17972">MTRFNFRFQKILELKENETQLAQVEMAEALKKEQAVREQSEALHSKIAQVEEMKKAKEQKGLPISELRMLEEYIHQLYEQSSMANREVATHERIVSRSQDALKEKAREEKTWGNLKEQNYAAHQKEHQAAEQNFFDDLAGSRYYRLGRTGDAQ</sequence>
<dbReference type="GO" id="GO:0005886">
    <property type="term" value="C:plasma membrane"/>
    <property type="evidence" value="ECO:0007669"/>
    <property type="project" value="UniProtKB-SubCell"/>
</dbReference>
<feature type="compositionally biased region" description="Basic and acidic residues" evidence="12">
    <location>
        <begin position="98"/>
        <end position="111"/>
    </location>
</feature>
<comment type="subcellular location">
    <subcellularLocation>
        <location evidence="1">Cell membrane</location>
        <topology evidence="1">Peripheral membrane protein</topology>
        <orientation evidence="1">Cytoplasmic side</orientation>
    </subcellularLocation>
</comment>
<dbReference type="STRING" id="200991.AUC31_09110"/>
<keyword evidence="7" id="KW-1005">Bacterial flagellum biogenesis</keyword>
<keyword evidence="9" id="KW-0472">Membrane</keyword>
<gene>
    <name evidence="13" type="ORF">AUC31_09110</name>
</gene>
<dbReference type="KEGG" id="prt:AUC31_09110"/>
<reference evidence="13" key="1">
    <citation type="submission" date="2016-01" db="EMBL/GenBank/DDBJ databases">
        <title>Complete genome of Planococcus rifietoensis type strain M8.</title>
        <authorList>
            <person name="See-Too W.S."/>
        </authorList>
    </citation>
    <scope>NUCLEOTIDE SEQUENCE [LARGE SCALE GENOMIC DNA]</scope>
    <source>
        <strain evidence="13">M8</strain>
    </source>
</reference>
<dbReference type="EMBL" id="CP013659">
    <property type="protein sequence ID" value="ALS75371.1"/>
    <property type="molecule type" value="Genomic_DNA"/>
</dbReference>
<keyword evidence="4" id="KW-0813">Transport</keyword>
<dbReference type="GO" id="GO:0006935">
    <property type="term" value="P:chemotaxis"/>
    <property type="evidence" value="ECO:0007669"/>
    <property type="project" value="UniProtKB-KW"/>
</dbReference>
<evidence type="ECO:0000256" key="10">
    <source>
        <dbReference type="ARBA" id="ARBA00023225"/>
    </source>
</evidence>
<keyword evidence="13" id="KW-0969">Cilium</keyword>